<accession>A0A843YER6</accession>
<dbReference type="PANTHER" id="PTHR11820:SF90">
    <property type="entry name" value="FLUTATHIONE S-TRANSFERASE"/>
    <property type="match status" value="1"/>
</dbReference>
<feature type="domain" description="Fumarylacetoacetase-like C-terminal" evidence="2">
    <location>
        <begin position="28"/>
        <end position="226"/>
    </location>
</feature>
<protein>
    <submittedName>
        <fullName evidence="3">FAA hydrolase family protein</fullName>
    </submittedName>
</protein>
<proteinExistence type="predicted"/>
<gene>
    <name evidence="3" type="ORF">GFB49_06855</name>
</gene>
<reference evidence="3 4" key="1">
    <citation type="submission" date="2019-10" db="EMBL/GenBank/DDBJ databases">
        <title>Epibacterium sp. nov., isolated from seawater.</title>
        <authorList>
            <person name="Zhang X."/>
            <person name="Li N."/>
        </authorList>
    </citation>
    <scope>NUCLEOTIDE SEQUENCE [LARGE SCALE GENOMIC DNA]</scope>
    <source>
        <strain evidence="3 4">SM1979</strain>
    </source>
</reference>
<evidence type="ECO:0000313" key="3">
    <source>
        <dbReference type="EMBL" id="MQQ08165.1"/>
    </source>
</evidence>
<dbReference type="Gene3D" id="3.90.850.10">
    <property type="entry name" value="Fumarylacetoacetase-like, C-terminal domain"/>
    <property type="match status" value="1"/>
</dbReference>
<sequence length="230" mass="25032">MADLAFPQPETFTLPIVGQTSVFPVGRIFCVGRNYVAHAEEMGSVVDRAAPFYFTKSALNAVRSGNSVPFPQGTRDFHHEVELVVALGASLVNADPDHAMKAVFGYGCGLDMTRRDLQIRERKKQRPWDLGKDLENGSVLGPITPQHTWDGPEGQAIWLDVNGIRRQTGQLDDMVWSVGELLANLSTFYHLEPGDIVMTGTPAGVGPVVPGDTIDAGITGLEQISHHLME</sequence>
<dbReference type="RefSeq" id="WP_153215119.1">
    <property type="nucleotide sequence ID" value="NZ_WIBF01000003.1"/>
</dbReference>
<dbReference type="InterPro" id="IPR011234">
    <property type="entry name" value="Fumarylacetoacetase-like_C"/>
</dbReference>
<comment type="caution">
    <text evidence="3">The sequence shown here is derived from an EMBL/GenBank/DDBJ whole genome shotgun (WGS) entry which is preliminary data.</text>
</comment>
<dbReference type="GO" id="GO:0046872">
    <property type="term" value="F:metal ion binding"/>
    <property type="evidence" value="ECO:0007669"/>
    <property type="project" value="UniProtKB-KW"/>
</dbReference>
<keyword evidence="3" id="KW-0378">Hydrolase</keyword>
<dbReference type="Pfam" id="PF01557">
    <property type="entry name" value="FAA_hydrolase"/>
    <property type="match status" value="1"/>
</dbReference>
<dbReference type="EMBL" id="WIBF01000003">
    <property type="protein sequence ID" value="MQQ08165.1"/>
    <property type="molecule type" value="Genomic_DNA"/>
</dbReference>
<evidence type="ECO:0000313" key="4">
    <source>
        <dbReference type="Proteomes" id="UP000444174"/>
    </source>
</evidence>
<dbReference type="PANTHER" id="PTHR11820">
    <property type="entry name" value="ACYLPYRUVASE"/>
    <property type="match status" value="1"/>
</dbReference>
<organism evidence="3 4">
    <name type="scientific">Tritonibacter litoralis</name>
    <dbReference type="NCBI Taxonomy" id="2662264"/>
    <lineage>
        <taxon>Bacteria</taxon>
        <taxon>Pseudomonadati</taxon>
        <taxon>Pseudomonadota</taxon>
        <taxon>Alphaproteobacteria</taxon>
        <taxon>Rhodobacterales</taxon>
        <taxon>Paracoccaceae</taxon>
        <taxon>Tritonibacter</taxon>
    </lineage>
</organism>
<name>A0A843YER6_9RHOB</name>
<dbReference type="GO" id="GO:0018773">
    <property type="term" value="F:acetylpyruvate hydrolase activity"/>
    <property type="evidence" value="ECO:0007669"/>
    <property type="project" value="TreeGrafter"/>
</dbReference>
<dbReference type="InterPro" id="IPR036663">
    <property type="entry name" value="Fumarylacetoacetase_C_sf"/>
</dbReference>
<dbReference type="SUPFAM" id="SSF56529">
    <property type="entry name" value="FAH"/>
    <property type="match status" value="1"/>
</dbReference>
<dbReference type="AlphaFoldDB" id="A0A843YER6"/>
<keyword evidence="4" id="KW-1185">Reference proteome</keyword>
<dbReference type="Proteomes" id="UP000444174">
    <property type="component" value="Unassembled WGS sequence"/>
</dbReference>
<keyword evidence="1" id="KW-0479">Metal-binding</keyword>
<evidence type="ECO:0000256" key="1">
    <source>
        <dbReference type="ARBA" id="ARBA00022723"/>
    </source>
</evidence>
<evidence type="ECO:0000259" key="2">
    <source>
        <dbReference type="Pfam" id="PF01557"/>
    </source>
</evidence>